<reference evidence="1 2" key="1">
    <citation type="journal article" date="2017" name="Curr. Microbiol.">
        <title>Mucilaginibacter ginsenosidivorans sp. nov., Isolated from Soil of Ginseng Field.</title>
        <authorList>
            <person name="Kim M.M."/>
            <person name="Siddiqi M.Z."/>
            <person name="Im W.T."/>
        </authorList>
    </citation>
    <scope>NUCLEOTIDE SEQUENCE [LARGE SCALE GENOMIC DNA]</scope>
    <source>
        <strain evidence="1 2">Gsoil 3017</strain>
    </source>
</reference>
<dbReference type="Pfam" id="PF13289">
    <property type="entry name" value="SIR2_2"/>
    <property type="match status" value="1"/>
</dbReference>
<dbReference type="InterPro" id="IPR029035">
    <property type="entry name" value="DHS-like_NAD/FAD-binding_dom"/>
</dbReference>
<dbReference type="Proteomes" id="UP000321479">
    <property type="component" value="Chromosome"/>
</dbReference>
<dbReference type="Gene3D" id="3.40.50.1220">
    <property type="entry name" value="TPP-binding domain"/>
    <property type="match status" value="1"/>
</dbReference>
<dbReference type="SUPFAM" id="SSF52467">
    <property type="entry name" value="DHS-like NAD/FAD-binding domain"/>
    <property type="match status" value="1"/>
</dbReference>
<evidence type="ECO:0000313" key="1">
    <source>
        <dbReference type="EMBL" id="QEC62419.1"/>
    </source>
</evidence>
<organism evidence="1 2">
    <name type="scientific">Mucilaginibacter ginsenosidivorans</name>
    <dbReference type="NCBI Taxonomy" id="398053"/>
    <lineage>
        <taxon>Bacteria</taxon>
        <taxon>Pseudomonadati</taxon>
        <taxon>Bacteroidota</taxon>
        <taxon>Sphingobacteriia</taxon>
        <taxon>Sphingobacteriales</taxon>
        <taxon>Sphingobacteriaceae</taxon>
        <taxon>Mucilaginibacter</taxon>
    </lineage>
</organism>
<protein>
    <submittedName>
        <fullName evidence="1">SIR2 family protein</fullName>
    </submittedName>
</protein>
<proteinExistence type="predicted"/>
<gene>
    <name evidence="1" type="ORF">FRZ54_07410</name>
</gene>
<dbReference type="RefSeq" id="WP_147030996.1">
    <property type="nucleotide sequence ID" value="NZ_CP042436.1"/>
</dbReference>
<sequence>MAIPLSEFVKFFPLRANNLAWFFGAGSSVSAGVPSAYDLIWDFKRRIYCAEQSYPLLLFSNLTDPAIREQIQAFFDGQVECPPVDSVEEYSYYFERAFASPVDRSEYIGQQTSGMQLTYGHKVIGILMKHRFINIIFTTNFDKAFENTAAGQFSKLEDWYAADIESGENGMRFLQSGKRPIIVKLHGDYFSTKLKNTSEELQTQDQKLREILALTINTKGLCVMGYSGRDSSVMDVLHEALKISSSFPGGLFWFIRAGSKPLPEVEALINAAIACNKHAELVEIENFDTAWADIIKGFDTIASEDLGPLTVTHQLVNQPLPIPGKRYPLIRLNALEITQYPATARLYRCEAGNMKEVREVIKKQKSNLLAVRKKAGIIGFGSDDDFLSCFKHYGDFEMDLYQITSKDLMYDDSSTKELMVTALAKAIINNKPLRYLRKRERQLIIPDPKKINDANFIQLSKALESSITGYIPRTKLLWTVALEVNIHYLLNKPLLQLMPTIIVAKTSDVTEKKLVAPFVKEATARWFNTKFDTILNGWLKIIFGDEKVVKVSTFSSMTPGVNPTFEIAQTTAYSRSY</sequence>
<name>A0A5B8UU43_9SPHI</name>
<dbReference type="OrthoDB" id="530017at2"/>
<keyword evidence="2" id="KW-1185">Reference proteome</keyword>
<accession>A0A5B8UU43</accession>
<dbReference type="KEGG" id="mgin:FRZ54_07410"/>
<evidence type="ECO:0000313" key="2">
    <source>
        <dbReference type="Proteomes" id="UP000321479"/>
    </source>
</evidence>
<dbReference type="EMBL" id="CP042436">
    <property type="protein sequence ID" value="QEC62419.1"/>
    <property type="molecule type" value="Genomic_DNA"/>
</dbReference>
<dbReference type="AlphaFoldDB" id="A0A5B8UU43"/>